<keyword evidence="8" id="KW-1278">Translocase</keyword>
<keyword evidence="6" id="KW-0547">Nucleotide-binding</keyword>
<dbReference type="InterPro" id="IPR050095">
    <property type="entry name" value="ECF_ABC_transporter_ATP-bd"/>
</dbReference>
<dbReference type="RefSeq" id="WP_244055474.1">
    <property type="nucleotide sequence ID" value="NZ_BQXH01000012.1"/>
</dbReference>
<dbReference type="InterPro" id="IPR003439">
    <property type="entry name" value="ABC_transporter-like_ATP-bd"/>
</dbReference>
<dbReference type="Pfam" id="PF12558">
    <property type="entry name" value="DUF3744"/>
    <property type="match status" value="1"/>
</dbReference>
<dbReference type="EMBL" id="BQXH01000012">
    <property type="protein sequence ID" value="GKS81729.1"/>
    <property type="molecule type" value="Genomic_DNA"/>
</dbReference>
<evidence type="ECO:0000256" key="10">
    <source>
        <dbReference type="ARBA" id="ARBA00025157"/>
    </source>
</evidence>
<dbReference type="Pfam" id="PF00005">
    <property type="entry name" value="ABC_tran"/>
    <property type="match status" value="2"/>
</dbReference>
<dbReference type="InterPro" id="IPR017871">
    <property type="entry name" value="ABC_transporter-like_CS"/>
</dbReference>
<comment type="function">
    <text evidence="10">Probably part of an ABC transporter complex. Responsible for energy coupling to the transport system.</text>
</comment>
<accession>A0ABQ5JI09</accession>
<evidence type="ECO:0000256" key="8">
    <source>
        <dbReference type="ARBA" id="ARBA00022967"/>
    </source>
</evidence>
<sequence length="575" mass="62798">MSTPNIVFKNVSFQYRNQTEPTLKNVNLEIMPGEKVLLTGPSGSGKSTLDSLLNGVIPAEFPGELHGQVQINGREITELDITALSFEVGTVLQDSDAQFVALTVAEDVAFALENDQRPVPELHERVAQWAEILDLPELLSHKPQELSGGQKQRVALAGVLIDNEPILLLDEPLANLDPAAGKASMELLARLADERGLTVIVIDHRIEEALQVAFDRLIILKDGQIIANDTPAEVLQTDVLLKNGLREPLYVTALKDAGIDVAQLSGLDDLPQLELPAQMGQQLATWQASLPQPPVETKPQPLLRGEGLNFGYAGQPPLFTNFDFTINAGEMVALVGQNGTGKTTLINLITGFLTPRSGSLTLGSQPLEQLSVKERAERIGYVLQDPNQMLSQTMVFAEVALGLKLRHVPADEQQTRVAKILKVTGLYPYRNWPLSALSFGQKKRVTIAAVLVLEPEILILDEPTAGQDLAHYAQMMDFLADLNRDLGVTVVMVTHDMNLMLSYADRALVLDQGRFLAQAPPAEVLTDQAVIKQAHLSHLSLQTLAQKAGIADAISFAEKFTAYERSKQHAYQVEN</sequence>
<dbReference type="PANTHER" id="PTHR43553">
    <property type="entry name" value="HEAVY METAL TRANSPORTER"/>
    <property type="match status" value="1"/>
</dbReference>
<dbReference type="PROSITE" id="PS00211">
    <property type="entry name" value="ABC_TRANSPORTER_1"/>
    <property type="match status" value="2"/>
</dbReference>
<evidence type="ECO:0000259" key="11">
    <source>
        <dbReference type="PROSITE" id="PS50893"/>
    </source>
</evidence>
<keyword evidence="5" id="KW-0677">Repeat</keyword>
<evidence type="ECO:0000256" key="6">
    <source>
        <dbReference type="ARBA" id="ARBA00022741"/>
    </source>
</evidence>
<comment type="subcellular location">
    <subcellularLocation>
        <location evidence="1">Cell membrane</location>
        <topology evidence="1">Peripheral membrane protein</topology>
    </subcellularLocation>
</comment>
<dbReference type="Gene3D" id="3.40.50.300">
    <property type="entry name" value="P-loop containing nucleotide triphosphate hydrolases"/>
    <property type="match status" value="2"/>
</dbReference>
<evidence type="ECO:0000256" key="2">
    <source>
        <dbReference type="ARBA" id="ARBA00005417"/>
    </source>
</evidence>
<dbReference type="InterPro" id="IPR015856">
    <property type="entry name" value="ABC_transpr_CbiO/EcfA_su"/>
</dbReference>
<dbReference type="SUPFAM" id="SSF52540">
    <property type="entry name" value="P-loop containing nucleoside triphosphate hydrolases"/>
    <property type="match status" value="2"/>
</dbReference>
<keyword evidence="7 12" id="KW-0067">ATP-binding</keyword>
<dbReference type="NCBIfam" id="NF010167">
    <property type="entry name" value="PRK13648.1"/>
    <property type="match status" value="2"/>
</dbReference>
<dbReference type="PANTHER" id="PTHR43553:SF26">
    <property type="entry name" value="ABC TRANSPORTER ATP-BINDING PROTEIN BC_2655-RELATED"/>
    <property type="match status" value="1"/>
</dbReference>
<reference evidence="12" key="1">
    <citation type="journal article" date="2022" name="Int. J. Syst. Evol. Microbiol.">
        <title>A novel species of lactic acid bacteria, Ligilactobacillus pabuli sp. nov., isolated from alfalfa silage.</title>
        <authorList>
            <person name="Tohno M."/>
            <person name="Tanizawa Y."/>
            <person name="Sawada H."/>
            <person name="Sakamoto M."/>
            <person name="Ohkuma M."/>
            <person name="Kobayashi H."/>
        </authorList>
    </citation>
    <scope>NUCLEOTIDE SEQUENCE</scope>
    <source>
        <strain evidence="12">AF129</strain>
    </source>
</reference>
<keyword evidence="13" id="KW-1185">Reference proteome</keyword>
<dbReference type="PROSITE" id="PS50893">
    <property type="entry name" value="ABC_TRANSPORTER_2"/>
    <property type="match status" value="2"/>
</dbReference>
<dbReference type="InterPro" id="IPR022216">
    <property type="entry name" value="ABC_Co_transporter"/>
</dbReference>
<dbReference type="InterPro" id="IPR027417">
    <property type="entry name" value="P-loop_NTPase"/>
</dbReference>
<comment type="caution">
    <text evidence="12">The sequence shown here is derived from an EMBL/GenBank/DDBJ whole genome shotgun (WGS) entry which is preliminary data.</text>
</comment>
<evidence type="ECO:0000256" key="7">
    <source>
        <dbReference type="ARBA" id="ARBA00022840"/>
    </source>
</evidence>
<organism evidence="12 13">
    <name type="scientific">Ligilactobacillus pabuli</name>
    <dbReference type="NCBI Taxonomy" id="2886039"/>
    <lineage>
        <taxon>Bacteria</taxon>
        <taxon>Bacillati</taxon>
        <taxon>Bacillota</taxon>
        <taxon>Bacilli</taxon>
        <taxon>Lactobacillales</taxon>
        <taxon>Lactobacillaceae</taxon>
        <taxon>Ligilactobacillus</taxon>
    </lineage>
</organism>
<proteinExistence type="inferred from homology"/>
<dbReference type="InterPro" id="IPR003593">
    <property type="entry name" value="AAA+_ATPase"/>
</dbReference>
<evidence type="ECO:0000256" key="5">
    <source>
        <dbReference type="ARBA" id="ARBA00022737"/>
    </source>
</evidence>
<keyword evidence="3" id="KW-0813">Transport</keyword>
<gene>
    <name evidence="12" type="ORF">LPAF129_14150</name>
</gene>
<evidence type="ECO:0000256" key="1">
    <source>
        <dbReference type="ARBA" id="ARBA00004202"/>
    </source>
</evidence>
<keyword evidence="9" id="KW-0472">Membrane</keyword>
<keyword evidence="4" id="KW-1003">Cell membrane</keyword>
<dbReference type="GO" id="GO:0005524">
    <property type="term" value="F:ATP binding"/>
    <property type="evidence" value="ECO:0007669"/>
    <property type="project" value="UniProtKB-KW"/>
</dbReference>
<comment type="similarity">
    <text evidence="2">Belongs to the ABC transporter superfamily.</text>
</comment>
<feature type="domain" description="ABC transporter" evidence="11">
    <location>
        <begin position="6"/>
        <end position="247"/>
    </location>
</feature>
<feature type="domain" description="ABC transporter" evidence="11">
    <location>
        <begin position="303"/>
        <end position="537"/>
    </location>
</feature>
<dbReference type="CDD" id="cd03225">
    <property type="entry name" value="ABC_cobalt_CbiO_domain1"/>
    <property type="match status" value="2"/>
</dbReference>
<protein>
    <submittedName>
        <fullName evidence="12">ABC transporter ATP-binding protein</fullName>
    </submittedName>
</protein>
<dbReference type="SMART" id="SM00382">
    <property type="entry name" value="AAA"/>
    <property type="match status" value="2"/>
</dbReference>
<evidence type="ECO:0000313" key="12">
    <source>
        <dbReference type="EMBL" id="GKS81729.1"/>
    </source>
</evidence>
<dbReference type="Proteomes" id="UP001055149">
    <property type="component" value="Unassembled WGS sequence"/>
</dbReference>
<evidence type="ECO:0000256" key="3">
    <source>
        <dbReference type="ARBA" id="ARBA00022448"/>
    </source>
</evidence>
<evidence type="ECO:0000256" key="9">
    <source>
        <dbReference type="ARBA" id="ARBA00023136"/>
    </source>
</evidence>
<evidence type="ECO:0000313" key="13">
    <source>
        <dbReference type="Proteomes" id="UP001055149"/>
    </source>
</evidence>
<evidence type="ECO:0000256" key="4">
    <source>
        <dbReference type="ARBA" id="ARBA00022475"/>
    </source>
</evidence>
<name>A0ABQ5JI09_9LACO</name>